<dbReference type="RefSeq" id="WP_034650457.1">
    <property type="nucleotide sequence ID" value="NZ_BCVB01000006.1"/>
</dbReference>
<evidence type="ECO:0000313" key="1">
    <source>
        <dbReference type="EMBL" id="AJI23727.1"/>
    </source>
</evidence>
<dbReference type="AlphaFoldDB" id="A0A0B6ARF0"/>
<dbReference type="EMBL" id="CP009920">
    <property type="protein sequence ID" value="AJI23727.1"/>
    <property type="molecule type" value="Genomic_DNA"/>
</dbReference>
<dbReference type="KEGG" id="bmeg:BG04_192"/>
<dbReference type="GeneID" id="93643710"/>
<dbReference type="HOGENOM" id="CLU_128785_1_1_9"/>
<sequence>MNHLKKALHQSWSIHSSTKWTADNPSKGQCGVTALVVQDIKGGYILKTPCKEGWHFYNQLDEKRYDFTQEQFREPLHYADILSSREEAFMDTNKEQYEALKKNVMTYFIHENLL</sequence>
<gene>
    <name evidence="1" type="ORF">BG04_192</name>
</gene>
<reference evidence="1 2" key="1">
    <citation type="journal article" date="2015" name="Genome Announc.">
        <title>Complete genome sequences for 35 biothreat assay-relevant bacillus species.</title>
        <authorList>
            <person name="Johnson S.L."/>
            <person name="Daligault H.E."/>
            <person name="Davenport K.W."/>
            <person name="Jaissle J."/>
            <person name="Frey K.G."/>
            <person name="Ladner J.T."/>
            <person name="Broomall S.M."/>
            <person name="Bishop-Lilly K.A."/>
            <person name="Bruce D.C."/>
            <person name="Gibbons H.S."/>
            <person name="Coyne S.R."/>
            <person name="Lo C.C."/>
            <person name="Meincke L."/>
            <person name="Munk A.C."/>
            <person name="Koroleva G.I."/>
            <person name="Rosenzweig C.N."/>
            <person name="Palacios G.F."/>
            <person name="Redden C.L."/>
            <person name="Minogue T.D."/>
            <person name="Chain P.S."/>
        </authorList>
    </citation>
    <scope>NUCLEOTIDE SEQUENCE [LARGE SCALE GENOMIC DNA]</scope>
    <source>
        <strain evidence="2">ATCC 14581 / DSM 32 / JCM 2506 / NBRC 15308 / NCIMB 9376 / NCTC 10342 / NRRL B-14308 / VKM B-512</strain>
    </source>
</reference>
<protein>
    <recommendedName>
        <fullName evidence="3">YunG</fullName>
    </recommendedName>
</protein>
<dbReference type="InterPro" id="IPR056238">
    <property type="entry name" value="YunG-like"/>
</dbReference>
<organism evidence="1 2">
    <name type="scientific">Priestia megaterium (strain ATCC 14581 / DSM 32 / CCUG 1817 / JCM 2506 / NBRC 15308 / NCIMB 9376 / NCTC 10342 / NRRL B-14308 / VKM B-512 / Ford 19)</name>
    <name type="common">Bacillus megaterium</name>
    <dbReference type="NCBI Taxonomy" id="1348623"/>
    <lineage>
        <taxon>Bacteria</taxon>
        <taxon>Bacillati</taxon>
        <taxon>Bacillota</taxon>
        <taxon>Bacilli</taxon>
        <taxon>Bacillales</taxon>
        <taxon>Bacillaceae</taxon>
        <taxon>Priestia</taxon>
    </lineage>
</organism>
<name>A0A0B6ARF0_PRIM2</name>
<dbReference type="Proteomes" id="UP000031829">
    <property type="component" value="Chromosome"/>
</dbReference>
<accession>A0A0B6ARF0</accession>
<proteinExistence type="predicted"/>
<dbReference type="Pfam" id="PF24585">
    <property type="entry name" value="YunG"/>
    <property type="match status" value="1"/>
</dbReference>
<evidence type="ECO:0000313" key="2">
    <source>
        <dbReference type="Proteomes" id="UP000031829"/>
    </source>
</evidence>
<evidence type="ECO:0008006" key="3">
    <source>
        <dbReference type="Google" id="ProtNLM"/>
    </source>
</evidence>